<gene>
    <name evidence="12" type="ORF">EWM59_02860</name>
</gene>
<keyword evidence="6" id="KW-0143">Chaperone</keyword>
<dbReference type="OrthoDB" id="9808891at2"/>
<dbReference type="PROSITE" id="PS50059">
    <property type="entry name" value="FKBP_PPIASE"/>
    <property type="match status" value="1"/>
</dbReference>
<comment type="caution">
    <text evidence="12">The sequence shown here is derived from an EMBL/GenBank/DDBJ whole genome shotgun (WGS) entry which is preliminary data.</text>
</comment>
<feature type="domain" description="PPIase FKBP-type" evidence="11">
    <location>
        <begin position="16"/>
        <end position="95"/>
    </location>
</feature>
<dbReference type="RefSeq" id="WP_130019436.1">
    <property type="nucleotide sequence ID" value="NZ_SEWF01000003.1"/>
</dbReference>
<keyword evidence="5 9" id="KW-0697">Rotamase</keyword>
<evidence type="ECO:0000256" key="8">
    <source>
        <dbReference type="ARBA" id="ARBA00037071"/>
    </source>
</evidence>
<dbReference type="GO" id="GO:0042026">
    <property type="term" value="P:protein refolding"/>
    <property type="evidence" value="ECO:0007669"/>
    <property type="project" value="UniProtKB-ARBA"/>
</dbReference>
<dbReference type="Proteomes" id="UP000293162">
    <property type="component" value="Unassembled WGS sequence"/>
</dbReference>
<comment type="function">
    <text evidence="8">Also involved in hydrogenase metallocenter assembly, probably by participating in the nickel insertion step. This function in hydrogenase biosynthesis requires chaperone activity and the presence of the metal-binding domain, but not PPIase activity.</text>
</comment>
<accession>A0A4Q5M4H0</accession>
<dbReference type="PANTHER" id="PTHR47861">
    <property type="entry name" value="FKBP-TYPE PEPTIDYL-PROLYL CIS-TRANS ISOMERASE SLYD"/>
    <property type="match status" value="1"/>
</dbReference>
<evidence type="ECO:0000256" key="4">
    <source>
        <dbReference type="ARBA" id="ARBA00022490"/>
    </source>
</evidence>
<dbReference type="SUPFAM" id="SSF54534">
    <property type="entry name" value="FKBP-like"/>
    <property type="match status" value="1"/>
</dbReference>
<dbReference type="InterPro" id="IPR001179">
    <property type="entry name" value="PPIase_FKBP_dom"/>
</dbReference>
<dbReference type="InterPro" id="IPR046357">
    <property type="entry name" value="PPIase_dom_sf"/>
</dbReference>
<evidence type="ECO:0000256" key="6">
    <source>
        <dbReference type="ARBA" id="ARBA00023186"/>
    </source>
</evidence>
<keyword evidence="7 9" id="KW-0413">Isomerase</keyword>
<protein>
    <recommendedName>
        <fullName evidence="10">Peptidyl-prolyl cis-trans isomerase</fullName>
        <ecNumber evidence="10">5.2.1.8</ecNumber>
    </recommendedName>
</protein>
<evidence type="ECO:0000256" key="5">
    <source>
        <dbReference type="ARBA" id="ARBA00023110"/>
    </source>
</evidence>
<dbReference type="AlphaFoldDB" id="A0A4Q5M4H0"/>
<dbReference type="PANTHER" id="PTHR47861:SF3">
    <property type="entry name" value="FKBP-TYPE PEPTIDYL-PROLYL CIS-TRANS ISOMERASE SLYD"/>
    <property type="match status" value="1"/>
</dbReference>
<dbReference type="EC" id="5.2.1.8" evidence="10"/>
<evidence type="ECO:0000313" key="12">
    <source>
        <dbReference type="EMBL" id="RYU97241.1"/>
    </source>
</evidence>
<dbReference type="Gene3D" id="3.10.50.40">
    <property type="match status" value="1"/>
</dbReference>
<evidence type="ECO:0000256" key="2">
    <source>
        <dbReference type="ARBA" id="ARBA00004496"/>
    </source>
</evidence>
<dbReference type="Pfam" id="PF00254">
    <property type="entry name" value="FKBP_C"/>
    <property type="match status" value="1"/>
</dbReference>
<comment type="similarity">
    <text evidence="3 10">Belongs to the FKBP-type PPIase family.</text>
</comment>
<evidence type="ECO:0000256" key="10">
    <source>
        <dbReference type="RuleBase" id="RU003915"/>
    </source>
</evidence>
<organism evidence="12 13">
    <name type="scientific">Emticicia agri</name>
    <dbReference type="NCBI Taxonomy" id="2492393"/>
    <lineage>
        <taxon>Bacteria</taxon>
        <taxon>Pseudomonadati</taxon>
        <taxon>Bacteroidota</taxon>
        <taxon>Cytophagia</taxon>
        <taxon>Cytophagales</taxon>
        <taxon>Leadbetterellaceae</taxon>
        <taxon>Emticicia</taxon>
    </lineage>
</organism>
<evidence type="ECO:0000256" key="9">
    <source>
        <dbReference type="PROSITE-ProRule" id="PRU00277"/>
    </source>
</evidence>
<reference evidence="12 13" key="1">
    <citation type="submission" date="2019-02" db="EMBL/GenBank/DDBJ databases">
        <title>Bacterial novel species Emticicia sp. 17J42-9 isolated from soil.</title>
        <authorList>
            <person name="Jung H.-Y."/>
        </authorList>
    </citation>
    <scope>NUCLEOTIDE SEQUENCE [LARGE SCALE GENOMIC DNA]</scope>
    <source>
        <strain evidence="12 13">17J42-9</strain>
    </source>
</reference>
<dbReference type="EMBL" id="SEWF01000003">
    <property type="protein sequence ID" value="RYU97241.1"/>
    <property type="molecule type" value="Genomic_DNA"/>
</dbReference>
<evidence type="ECO:0000256" key="1">
    <source>
        <dbReference type="ARBA" id="ARBA00000971"/>
    </source>
</evidence>
<proteinExistence type="inferred from homology"/>
<keyword evidence="13" id="KW-1185">Reference proteome</keyword>
<sequence>MKVEEKKVVTAIYELYVGEGEDREIIEVSDETDPIVFIHGMSGLPEAFERNLIGLSVGDTFDFSVSAEEGYGEVDNEALIDFPIEHFKIDDGKIPDGMLEIGNFIPFSNEEGHRMNGRVVEVHPEMVMLDFNHPLAGETLHFKGKIVGIRNANPDEIAHGHVHGHGGVIH</sequence>
<keyword evidence="4" id="KW-0963">Cytoplasm</keyword>
<dbReference type="GO" id="GO:0003755">
    <property type="term" value="F:peptidyl-prolyl cis-trans isomerase activity"/>
    <property type="evidence" value="ECO:0007669"/>
    <property type="project" value="UniProtKB-UniRule"/>
</dbReference>
<comment type="catalytic activity">
    <reaction evidence="1 9 10">
        <text>[protein]-peptidylproline (omega=180) = [protein]-peptidylproline (omega=0)</text>
        <dbReference type="Rhea" id="RHEA:16237"/>
        <dbReference type="Rhea" id="RHEA-COMP:10747"/>
        <dbReference type="Rhea" id="RHEA-COMP:10748"/>
        <dbReference type="ChEBI" id="CHEBI:83833"/>
        <dbReference type="ChEBI" id="CHEBI:83834"/>
        <dbReference type="EC" id="5.2.1.8"/>
    </reaction>
</comment>
<comment type="subcellular location">
    <subcellularLocation>
        <location evidence="2">Cytoplasm</location>
    </subcellularLocation>
</comment>
<name>A0A4Q5M4H0_9BACT</name>
<evidence type="ECO:0000259" key="11">
    <source>
        <dbReference type="PROSITE" id="PS50059"/>
    </source>
</evidence>
<dbReference type="GO" id="GO:0005737">
    <property type="term" value="C:cytoplasm"/>
    <property type="evidence" value="ECO:0007669"/>
    <property type="project" value="UniProtKB-SubCell"/>
</dbReference>
<evidence type="ECO:0000256" key="7">
    <source>
        <dbReference type="ARBA" id="ARBA00023235"/>
    </source>
</evidence>
<evidence type="ECO:0000256" key="3">
    <source>
        <dbReference type="ARBA" id="ARBA00006577"/>
    </source>
</evidence>
<evidence type="ECO:0000313" key="13">
    <source>
        <dbReference type="Proteomes" id="UP000293162"/>
    </source>
</evidence>